<name>A0A9J5XXD1_SOLCO</name>
<feature type="domain" description="Protein kinase" evidence="1">
    <location>
        <begin position="1"/>
        <end position="227"/>
    </location>
</feature>
<dbReference type="Proteomes" id="UP000824120">
    <property type="component" value="Chromosome 8"/>
</dbReference>
<comment type="caution">
    <text evidence="2">The sequence shown here is derived from an EMBL/GenBank/DDBJ whole genome shotgun (WGS) entry which is preliminary data.</text>
</comment>
<dbReference type="GO" id="GO:0007165">
    <property type="term" value="P:signal transduction"/>
    <property type="evidence" value="ECO:0007669"/>
    <property type="project" value="TreeGrafter"/>
</dbReference>
<accession>A0A9J5XXD1</accession>
<dbReference type="SMART" id="SM00220">
    <property type="entry name" value="S_TKc"/>
    <property type="match status" value="1"/>
</dbReference>
<keyword evidence="3" id="KW-1185">Reference proteome</keyword>
<dbReference type="PANTHER" id="PTHR48011:SF32">
    <property type="entry name" value="MITOGEN-ACTIVATED PROTEIN KINASE KINASE KINASE NPK1-LIKE"/>
    <property type="match status" value="1"/>
</dbReference>
<dbReference type="AlphaFoldDB" id="A0A9J5XXD1"/>
<dbReference type="PANTHER" id="PTHR48011">
    <property type="entry name" value="CCR4-NOT TRANSCRIPTIONAL COMPLEX SUBUNIT CAF120-RELATED"/>
    <property type="match status" value="1"/>
</dbReference>
<reference evidence="2 3" key="1">
    <citation type="submission" date="2020-09" db="EMBL/GenBank/DDBJ databases">
        <title>De no assembly of potato wild relative species, Solanum commersonii.</title>
        <authorList>
            <person name="Cho K."/>
        </authorList>
    </citation>
    <scope>NUCLEOTIDE SEQUENCE [LARGE SCALE GENOMIC DNA]</scope>
    <source>
        <strain evidence="2">LZ3.2</strain>
        <tissue evidence="2">Leaf</tissue>
    </source>
</reference>
<dbReference type="PROSITE" id="PS50011">
    <property type="entry name" value="PROTEIN_KINASE_DOM"/>
    <property type="match status" value="1"/>
</dbReference>
<proteinExistence type="predicted"/>
<dbReference type="SUPFAM" id="SSF56112">
    <property type="entry name" value="Protein kinase-like (PK-like)"/>
    <property type="match status" value="1"/>
</dbReference>
<dbReference type="Pfam" id="PF00069">
    <property type="entry name" value="Pkinase"/>
    <property type="match status" value="2"/>
</dbReference>
<dbReference type="InterPro" id="IPR011009">
    <property type="entry name" value="Kinase-like_dom_sf"/>
</dbReference>
<dbReference type="InterPro" id="IPR000719">
    <property type="entry name" value="Prot_kinase_dom"/>
</dbReference>
<evidence type="ECO:0000259" key="1">
    <source>
        <dbReference type="PROSITE" id="PS50011"/>
    </source>
</evidence>
<sequence>MNPFSLGFSAAAVKCADMHRSISLQQEEEILTTLKYSPYVVQCIGADVSIDNGNIPTYNLFLEYASDGSLHDLIINSKMRRIQMPEVEVGFYAYQLLKGIQHVHEKGWVHCDIKPANILIFDNAERGGMHNVKVAIEGLYLMQSLTSGFHGRAYDIWSLGCTVEEMMTGCHVWIYRNTKDLQWKIMNEDPVIPSNVSKIARDFLYKCLIKDPLRRWTTQQLLQHPFIQQALLCTWMPETHGITARVNPLDAHFQY</sequence>
<protein>
    <recommendedName>
        <fullName evidence="1">Protein kinase domain-containing protein</fullName>
    </recommendedName>
</protein>
<evidence type="ECO:0000313" key="3">
    <source>
        <dbReference type="Proteomes" id="UP000824120"/>
    </source>
</evidence>
<dbReference type="OrthoDB" id="25592at2759"/>
<dbReference type="GO" id="GO:0005524">
    <property type="term" value="F:ATP binding"/>
    <property type="evidence" value="ECO:0007669"/>
    <property type="project" value="InterPro"/>
</dbReference>
<dbReference type="InterPro" id="IPR052751">
    <property type="entry name" value="Plant_MAPKKK"/>
</dbReference>
<dbReference type="EMBL" id="JACXVP010000008">
    <property type="protein sequence ID" value="KAG5592533.1"/>
    <property type="molecule type" value="Genomic_DNA"/>
</dbReference>
<organism evidence="2 3">
    <name type="scientific">Solanum commersonii</name>
    <name type="common">Commerson's wild potato</name>
    <name type="synonym">Commerson's nightshade</name>
    <dbReference type="NCBI Taxonomy" id="4109"/>
    <lineage>
        <taxon>Eukaryota</taxon>
        <taxon>Viridiplantae</taxon>
        <taxon>Streptophyta</taxon>
        <taxon>Embryophyta</taxon>
        <taxon>Tracheophyta</taxon>
        <taxon>Spermatophyta</taxon>
        <taxon>Magnoliopsida</taxon>
        <taxon>eudicotyledons</taxon>
        <taxon>Gunneridae</taxon>
        <taxon>Pentapetalae</taxon>
        <taxon>asterids</taxon>
        <taxon>lamiids</taxon>
        <taxon>Solanales</taxon>
        <taxon>Solanaceae</taxon>
        <taxon>Solanoideae</taxon>
        <taxon>Solaneae</taxon>
        <taxon>Solanum</taxon>
    </lineage>
</organism>
<evidence type="ECO:0000313" key="2">
    <source>
        <dbReference type="EMBL" id="KAG5592533.1"/>
    </source>
</evidence>
<dbReference type="Gene3D" id="1.10.510.10">
    <property type="entry name" value="Transferase(Phosphotransferase) domain 1"/>
    <property type="match status" value="2"/>
</dbReference>
<gene>
    <name evidence="2" type="ORF">H5410_043047</name>
</gene>
<dbReference type="GO" id="GO:0004672">
    <property type="term" value="F:protein kinase activity"/>
    <property type="evidence" value="ECO:0007669"/>
    <property type="project" value="InterPro"/>
</dbReference>